<feature type="domain" description="Glycoside hydrolase family 38 central" evidence="6">
    <location>
        <begin position="290"/>
        <end position="360"/>
    </location>
</feature>
<accession>A0ABS3Y285</accession>
<dbReference type="Gene3D" id="2.70.98.30">
    <property type="entry name" value="Golgi alpha-mannosidase II, domain 4"/>
    <property type="match status" value="1"/>
</dbReference>
<keyword evidence="4" id="KW-0326">Glycosidase</keyword>
<protein>
    <submittedName>
        <fullName evidence="7">Alpha-mannosidase</fullName>
    </submittedName>
</protein>
<evidence type="ECO:0000256" key="4">
    <source>
        <dbReference type="ARBA" id="ARBA00023295"/>
    </source>
</evidence>
<dbReference type="PANTHER" id="PTHR46017:SF2">
    <property type="entry name" value="MANNOSYLGLYCERATE HYDROLASE"/>
    <property type="match status" value="1"/>
</dbReference>
<feature type="compositionally biased region" description="Basic and acidic residues" evidence="5">
    <location>
        <begin position="499"/>
        <end position="511"/>
    </location>
</feature>
<evidence type="ECO:0000259" key="6">
    <source>
        <dbReference type="SMART" id="SM00872"/>
    </source>
</evidence>
<evidence type="ECO:0000256" key="5">
    <source>
        <dbReference type="SAM" id="MobiDB-lite"/>
    </source>
</evidence>
<dbReference type="InterPro" id="IPR011013">
    <property type="entry name" value="Gal_mutarotase_sf_dom"/>
</dbReference>
<dbReference type="Proteomes" id="UP000721954">
    <property type="component" value="Unassembled WGS sequence"/>
</dbReference>
<keyword evidence="3" id="KW-0378">Hydrolase</keyword>
<dbReference type="SUPFAM" id="SSF74650">
    <property type="entry name" value="Galactose mutarotase-like"/>
    <property type="match status" value="1"/>
</dbReference>
<gene>
    <name evidence="7" type="ORF">JW613_25915</name>
</gene>
<evidence type="ECO:0000313" key="7">
    <source>
        <dbReference type="EMBL" id="MBO8201706.1"/>
    </source>
</evidence>
<dbReference type="InterPro" id="IPR011330">
    <property type="entry name" value="Glyco_hydro/deAcase_b/a-brl"/>
</dbReference>
<dbReference type="SUPFAM" id="SSF88713">
    <property type="entry name" value="Glycoside hydrolase/deacetylase"/>
    <property type="match status" value="1"/>
</dbReference>
<dbReference type="SUPFAM" id="SSF88688">
    <property type="entry name" value="Families 57/38 glycoside transferase middle domain"/>
    <property type="match status" value="1"/>
</dbReference>
<proteinExistence type="inferred from homology"/>
<comment type="similarity">
    <text evidence="1">Belongs to the glycosyl hydrolase 38 family.</text>
</comment>
<evidence type="ECO:0000256" key="1">
    <source>
        <dbReference type="ARBA" id="ARBA00009792"/>
    </source>
</evidence>
<dbReference type="InterPro" id="IPR027291">
    <property type="entry name" value="Glyco_hydro_38_N_sf"/>
</dbReference>
<dbReference type="Gene3D" id="3.20.110.10">
    <property type="entry name" value="Glycoside hydrolase 38, N terminal domain"/>
    <property type="match status" value="1"/>
</dbReference>
<keyword evidence="8" id="KW-1185">Reference proteome</keyword>
<name>A0ABS3Y285_9ACTN</name>
<dbReference type="InterPro" id="IPR028995">
    <property type="entry name" value="Glyco_hydro_57/38_cen_sf"/>
</dbReference>
<sequence>MDVTQPHTDELVIVPHTHWDREWYLPFQQFRLQLIGLLDEVLERMDDDPRQRFTLDGQAVAVDDYLEVRPEQRERLTALVKAGRLAVGPWQILLDEFLCSGENIVRNLETGLRRSQEMGGALPVGYLPDMFGHCAQLPQILRGAGLEHACVWRGVPAAVDSHAFAWTAPDGTAIRTEYLAAGGYGSAAGLFDDPEKVAERARAVAAKLRPWRPDGSPMLAMYGSDHTAPAADLADLLERHNSRHAARGGVRLRLATMAEYFAAQPTDVAGLRTVHGELRSHARANILPGVLSARAPLKQAMARAERAVERYAEPLAALWFDGSAQRFLELAWQRLIEVSCHDSVTGCGCDETAQQVAARIAEAEQLGLAVRDMVGGQLASHVPHDAHLLLNPTPAPRTELVELDVAGEGPVHLVAADGSVFPAQPVATAPRLLADDTVPARRLPVVLARVHGSELYGQEITGWRVDPARRLLHFTVARKSELPFDIAEVEAALAAARSGAEEGGGHGDGHGGEGQAAGDTEGDWRVVIEAEPRQRVAALVSVPALGRTAVRAVPGFRPSDAPATPGPAHPVTAADGVLANGLLTVELAEDGTFAVRTAEGVELAGAGRVVDGGDLGDTYNYAPPAHDVLVDRPQEVTVRRVAEGPLTGAYEVERRYAWLVAGDFAGDGRLVGSEPTTVTTRVELRAGERFVRLAVRFDNRSDDHRVRLHIPLPRRAEASYGEGQFAVVERGLTAEGGFGEEPLPTFPASAFVAAGGAAVLLEHATEYELVGGGTELALTLLRPTGRMSRNRHVWRDEPAGGEFATPQAQCRGLRTVTFGLLPYPGEWHRSGVHSAAESFRHPLAALHGTAPAATPLPDAAEGLSVAGEGVVLSSVRQREGQLEVRVVAQSPHPAAVRLALPGLRAAVRCDLLGRPVEQGEPSAVSGGAVTVPLRPWEIATFRLRR</sequence>
<dbReference type="InterPro" id="IPR000602">
    <property type="entry name" value="Glyco_hydro_38_N"/>
</dbReference>
<feature type="region of interest" description="Disordered" evidence="5">
    <location>
        <begin position="497"/>
        <end position="519"/>
    </location>
</feature>
<dbReference type="SMART" id="SM00872">
    <property type="entry name" value="Alpha-mann_mid"/>
    <property type="match status" value="1"/>
</dbReference>
<dbReference type="InterPro" id="IPR015341">
    <property type="entry name" value="Glyco_hydro_38_cen"/>
</dbReference>
<dbReference type="Gene3D" id="1.20.1270.50">
    <property type="entry name" value="Glycoside hydrolase family 38, central domain"/>
    <property type="match status" value="1"/>
</dbReference>
<organism evidence="7 8">
    <name type="scientific">Streptomyces smyrnaeus</name>
    <dbReference type="NCBI Taxonomy" id="1387713"/>
    <lineage>
        <taxon>Bacteria</taxon>
        <taxon>Bacillati</taxon>
        <taxon>Actinomycetota</taxon>
        <taxon>Actinomycetes</taxon>
        <taxon>Kitasatosporales</taxon>
        <taxon>Streptomycetaceae</taxon>
        <taxon>Streptomyces</taxon>
    </lineage>
</organism>
<evidence type="ECO:0000256" key="2">
    <source>
        <dbReference type="ARBA" id="ARBA00022723"/>
    </source>
</evidence>
<dbReference type="Pfam" id="PF01074">
    <property type="entry name" value="Glyco_hydro_38N"/>
    <property type="match status" value="1"/>
</dbReference>
<dbReference type="EMBL" id="JAFFZM010000017">
    <property type="protein sequence ID" value="MBO8201706.1"/>
    <property type="molecule type" value="Genomic_DNA"/>
</dbReference>
<evidence type="ECO:0000313" key="8">
    <source>
        <dbReference type="Proteomes" id="UP000721954"/>
    </source>
</evidence>
<dbReference type="PANTHER" id="PTHR46017">
    <property type="entry name" value="ALPHA-MANNOSIDASE 2C1"/>
    <property type="match status" value="1"/>
</dbReference>
<keyword evidence="2" id="KW-0479">Metal-binding</keyword>
<evidence type="ECO:0000256" key="3">
    <source>
        <dbReference type="ARBA" id="ARBA00022801"/>
    </source>
</evidence>
<comment type="caution">
    <text evidence="7">The sequence shown here is derived from an EMBL/GenBank/DDBJ whole genome shotgun (WGS) entry which is preliminary data.</text>
</comment>
<reference evidence="7 8" key="1">
    <citation type="submission" date="2021-02" db="EMBL/GenBank/DDBJ databases">
        <title>Streptomyces spirodelae sp. nov., isolated from duckweed.</title>
        <authorList>
            <person name="Saimee Y."/>
            <person name="Duangmal K."/>
        </authorList>
    </citation>
    <scope>NUCLEOTIDE SEQUENCE [LARGE SCALE GENOMIC DNA]</scope>
    <source>
        <strain evidence="7 8">DSM 42105</strain>
    </source>
</reference>
<dbReference type="InterPro" id="IPR037094">
    <property type="entry name" value="Glyco_hydro_38_cen_sf"/>
</dbReference>